<dbReference type="GO" id="GO:0005634">
    <property type="term" value="C:nucleus"/>
    <property type="evidence" value="ECO:0007669"/>
    <property type="project" value="InterPro"/>
</dbReference>
<comment type="caution">
    <text evidence="8">The sequence shown here is derived from an EMBL/GenBank/DDBJ whole genome shotgun (WGS) entry which is preliminary data.</text>
</comment>
<protein>
    <submittedName>
        <fullName evidence="8">Zn(2)-C6 fungal-type DNA-binding domain protein</fullName>
    </submittedName>
</protein>
<dbReference type="PANTHER" id="PTHR31069">
    <property type="entry name" value="OLEATE-ACTIVATED TRANSCRIPTION FACTOR 1-RELATED"/>
    <property type="match status" value="1"/>
</dbReference>
<evidence type="ECO:0000256" key="6">
    <source>
        <dbReference type="SAM" id="MobiDB-lite"/>
    </source>
</evidence>
<proteinExistence type="predicted"/>
<dbReference type="InterPro" id="IPR036864">
    <property type="entry name" value="Zn2-C6_fun-type_DNA-bd_sf"/>
</dbReference>
<dbReference type="InterPro" id="IPR050675">
    <property type="entry name" value="OAF3"/>
</dbReference>
<feature type="domain" description="Zn(2)-C6 fungal-type" evidence="7">
    <location>
        <begin position="24"/>
        <end position="54"/>
    </location>
</feature>
<evidence type="ECO:0000256" key="5">
    <source>
        <dbReference type="ARBA" id="ARBA00023242"/>
    </source>
</evidence>
<dbReference type="InterPro" id="IPR001138">
    <property type="entry name" value="Zn2Cys6_DnaBD"/>
</dbReference>
<dbReference type="SUPFAM" id="SSF57701">
    <property type="entry name" value="Zn2/Cys6 DNA-binding domain"/>
    <property type="match status" value="1"/>
</dbReference>
<dbReference type="OrthoDB" id="2328572at2759"/>
<dbReference type="GO" id="GO:0003677">
    <property type="term" value="F:DNA binding"/>
    <property type="evidence" value="ECO:0007669"/>
    <property type="project" value="UniProtKB-KW"/>
</dbReference>
<dbReference type="PROSITE" id="PS50048">
    <property type="entry name" value="ZN2_CY6_FUNGAL_2"/>
    <property type="match status" value="1"/>
</dbReference>
<keyword evidence="3 8" id="KW-0238">DNA-binding</keyword>
<feature type="region of interest" description="Disordered" evidence="6">
    <location>
        <begin position="303"/>
        <end position="341"/>
    </location>
</feature>
<evidence type="ECO:0000313" key="9">
    <source>
        <dbReference type="Proteomes" id="UP000076863"/>
    </source>
</evidence>
<keyword evidence="1" id="KW-0479">Metal-binding</keyword>
<keyword evidence="2" id="KW-0805">Transcription regulation</keyword>
<dbReference type="CDD" id="cd00067">
    <property type="entry name" value="GAL4"/>
    <property type="match status" value="1"/>
</dbReference>
<evidence type="ECO:0000256" key="3">
    <source>
        <dbReference type="ARBA" id="ARBA00023125"/>
    </source>
</evidence>
<dbReference type="GO" id="GO:0008270">
    <property type="term" value="F:zinc ion binding"/>
    <property type="evidence" value="ECO:0007669"/>
    <property type="project" value="InterPro"/>
</dbReference>
<feature type="region of interest" description="Disordered" evidence="6">
    <location>
        <begin position="69"/>
        <end position="94"/>
    </location>
</feature>
<feature type="compositionally biased region" description="Polar residues" evidence="6">
    <location>
        <begin position="72"/>
        <end position="82"/>
    </location>
</feature>
<dbReference type="PROSITE" id="PS00463">
    <property type="entry name" value="ZN2_CY6_FUNGAL_1"/>
    <property type="match status" value="1"/>
</dbReference>
<name>A0A167JYR3_9HYPO</name>
<evidence type="ECO:0000259" key="7">
    <source>
        <dbReference type="PROSITE" id="PS50048"/>
    </source>
</evidence>
<gene>
    <name evidence="8" type="ORF">BBO_00930</name>
</gene>
<dbReference type="PANTHER" id="PTHR31069:SF31">
    <property type="entry name" value="MONODICTYPHENONE CLUSTER TRANSCRIPTION FACTOR-RELATED"/>
    <property type="match status" value="1"/>
</dbReference>
<dbReference type="EMBL" id="AZHA01000002">
    <property type="protein sequence ID" value="OAA50983.1"/>
    <property type="molecule type" value="Genomic_DNA"/>
</dbReference>
<feature type="compositionally biased region" description="Low complexity" evidence="6">
    <location>
        <begin position="311"/>
        <end position="332"/>
    </location>
</feature>
<organism evidence="8 9">
    <name type="scientific">Beauveria brongniartii RCEF 3172</name>
    <dbReference type="NCBI Taxonomy" id="1081107"/>
    <lineage>
        <taxon>Eukaryota</taxon>
        <taxon>Fungi</taxon>
        <taxon>Dikarya</taxon>
        <taxon>Ascomycota</taxon>
        <taxon>Pezizomycotina</taxon>
        <taxon>Sordariomycetes</taxon>
        <taxon>Hypocreomycetidae</taxon>
        <taxon>Hypocreales</taxon>
        <taxon>Cordycipitaceae</taxon>
        <taxon>Beauveria</taxon>
        <taxon>Beauveria brongniartii</taxon>
    </lineage>
</organism>
<evidence type="ECO:0000256" key="2">
    <source>
        <dbReference type="ARBA" id="ARBA00023015"/>
    </source>
</evidence>
<dbReference type="SMART" id="SM00066">
    <property type="entry name" value="GAL4"/>
    <property type="match status" value="1"/>
</dbReference>
<keyword evidence="5" id="KW-0539">Nucleus</keyword>
<keyword evidence="9" id="KW-1185">Reference proteome</keyword>
<dbReference type="Proteomes" id="UP000076863">
    <property type="component" value="Unassembled WGS sequence"/>
</dbReference>
<sequence>MGTNTANTTSAFASTRKVSKLKASCDFCALTKVKCDQNHPQCLRCVKNGIDCHYSETQRIGKARQIYAASRHANNSSKSPSPQRDWRQESSYSRQQDGALLLAEAASRNITDEPCRHHHHASSDYTMSMNLFNDYFLPAAMGNEAQSIDNDNIAKSSTEAGGVLTTPESADTQMQNLDGSKGMATDDTQFIYGMDPSGDQKWLSAMPHGYIVPSSGHAEDCIKRIFWILQTLHMDRSPCTWSSRPSSSPTRTLDTALKNNRTAMDTVREVLECPCAHSIKVSLFLVMITDQVMESYRSIFAHHSGGGGGPSTSSSSSSSSSSSPPPQSASEGYGSGSDGSDPLYDTPLSIGGYLLDDEMRSKVILQLIRSELDKMGALLATFARHTESVGKQPDEAVLRTYVDGLQETRSNIFQSIEQQLA</sequence>
<accession>A0A167JYR3</accession>
<dbReference type="Gene3D" id="4.10.240.10">
    <property type="entry name" value="Zn(2)-C6 fungal-type DNA-binding domain"/>
    <property type="match status" value="1"/>
</dbReference>
<dbReference type="AlphaFoldDB" id="A0A167JYR3"/>
<dbReference type="Pfam" id="PF08493">
    <property type="entry name" value="AflR"/>
    <property type="match status" value="1"/>
</dbReference>
<dbReference type="InterPro" id="IPR013700">
    <property type="entry name" value="AflR"/>
</dbReference>
<keyword evidence="4" id="KW-0804">Transcription</keyword>
<evidence type="ECO:0000256" key="1">
    <source>
        <dbReference type="ARBA" id="ARBA00022723"/>
    </source>
</evidence>
<reference evidence="8 9" key="1">
    <citation type="journal article" date="2016" name="Genome Biol. Evol.">
        <title>Divergent and convergent evolution of fungal pathogenicity.</title>
        <authorList>
            <person name="Shang Y."/>
            <person name="Xiao G."/>
            <person name="Zheng P."/>
            <person name="Cen K."/>
            <person name="Zhan S."/>
            <person name="Wang C."/>
        </authorList>
    </citation>
    <scope>NUCLEOTIDE SEQUENCE [LARGE SCALE GENOMIC DNA]</scope>
    <source>
        <strain evidence="8 9">RCEF 3172</strain>
    </source>
</reference>
<dbReference type="GO" id="GO:0045122">
    <property type="term" value="P:aflatoxin biosynthetic process"/>
    <property type="evidence" value="ECO:0007669"/>
    <property type="project" value="InterPro"/>
</dbReference>
<dbReference type="GO" id="GO:0000981">
    <property type="term" value="F:DNA-binding transcription factor activity, RNA polymerase II-specific"/>
    <property type="evidence" value="ECO:0007669"/>
    <property type="project" value="InterPro"/>
</dbReference>
<dbReference type="PRINTS" id="PR00755">
    <property type="entry name" value="AFLATOXINBRP"/>
</dbReference>
<dbReference type="Pfam" id="PF00172">
    <property type="entry name" value="Zn_clus"/>
    <property type="match status" value="1"/>
</dbReference>
<evidence type="ECO:0000256" key="4">
    <source>
        <dbReference type="ARBA" id="ARBA00023163"/>
    </source>
</evidence>
<evidence type="ECO:0000313" key="8">
    <source>
        <dbReference type="EMBL" id="OAA50983.1"/>
    </source>
</evidence>